<feature type="transmembrane region" description="Helical" evidence="7">
    <location>
        <begin position="394"/>
        <end position="411"/>
    </location>
</feature>
<evidence type="ECO:0000256" key="6">
    <source>
        <dbReference type="ARBA" id="ARBA00023136"/>
    </source>
</evidence>
<accession>A0A9E9LG31</accession>
<feature type="transmembrane region" description="Helical" evidence="7">
    <location>
        <begin position="447"/>
        <end position="465"/>
    </location>
</feature>
<dbReference type="Proteomes" id="UP001164819">
    <property type="component" value="Chromosome"/>
</dbReference>
<dbReference type="InterPro" id="IPR006726">
    <property type="entry name" value="PHBA_efflux_AaeB/fusaric-R"/>
</dbReference>
<feature type="transmembrane region" description="Helical" evidence="7">
    <location>
        <begin position="368"/>
        <end position="388"/>
    </location>
</feature>
<organism evidence="8">
    <name type="scientific">Oxalobacter aliiformigenes</name>
    <dbReference type="NCBI Taxonomy" id="2946593"/>
    <lineage>
        <taxon>Bacteria</taxon>
        <taxon>Pseudomonadati</taxon>
        <taxon>Pseudomonadota</taxon>
        <taxon>Betaproteobacteria</taxon>
        <taxon>Burkholderiales</taxon>
        <taxon>Oxalobacteraceae</taxon>
        <taxon>Oxalobacter</taxon>
    </lineage>
</organism>
<feature type="transmembrane region" description="Helical" evidence="7">
    <location>
        <begin position="477"/>
        <end position="499"/>
    </location>
</feature>
<evidence type="ECO:0000256" key="5">
    <source>
        <dbReference type="ARBA" id="ARBA00022989"/>
    </source>
</evidence>
<feature type="transmembrane region" description="Helical" evidence="7">
    <location>
        <begin position="423"/>
        <end position="441"/>
    </location>
</feature>
<sequence length="704" mass="77193">MPNRITRDDILFSVKSFMAAMLALYLAFRLGLPRPFWSLISAYVVSQPFSGATRSKAVYRVAGTVVGAVMTMLVVPRFVGYPILLSIIFSVWIGLCLYVSLLDRTPRAYAFMLAGYSVPIIALPVLADVSVFSEAALFEASLARVEEIVLGIVCSALVHSVILPRGVDRTVLERLDQALKDIRLWVQEILSEAPANRTMELHRLSQTVSEMRTLSTHLSFDISNVRWTTGLVTELQNRFSTLVPVLATVGDRLDVLKAGYGGSLPLPWQKVLAAISHWVAHGSGSDRGIVVRLHREIDRIVPETGRTSEKQDRLLVNLGMELQRLLNECERCFDLRRAIDAGMNGDLPLMEKRKAKTSTVSLFVDRRVALVSALAAALAQGLSCLFWILSGWPLGVSAPVMAGIYCMFFASLDNPLPAIRLQFIYITLSTLTAGLYLLLLLPSVHSFEMLMMMFAPFLLVMNILMVKPATAMRATPFMMLTICSMTMFDTGTADMTTFINSELSQSIGIGMSLFCTWMFRVVNVASVTRRLVLKMWDDIARLGDTSRAPSMIALSVRMVDGISLLVPRLSQLEKQKHVTGVDGLSAAGILSDLCVGLNMARLLRLERRLLRFGVPVRPLLQALSGHYRDRMAARPEGDAGILAMLDAALEDVAMLPAGPVRKAAVAALAGIRRDLFRNTAPFPAGKSAYGEDGHEAGLSVANGS</sequence>
<reference evidence="8" key="1">
    <citation type="journal article" date="2022" name="Front. Microbiol.">
        <title>New perspectives on an old grouping: The genomic and phenotypic variability of Oxalobacter formigenes and the implications for calcium oxalate stone prevention.</title>
        <authorList>
            <person name="Chmiel J.A."/>
            <person name="Carr C."/>
            <person name="Stuivenberg G.A."/>
            <person name="Venema R."/>
            <person name="Chanyi R.M."/>
            <person name="Al K.F."/>
            <person name="Giguere D."/>
            <person name="Say H."/>
            <person name="Akouris P.P."/>
            <person name="Dominguez Romero S.A."/>
            <person name="Kwong A."/>
            <person name="Tai V."/>
            <person name="Koval S.F."/>
            <person name="Razvi H."/>
            <person name="Bjazevic J."/>
            <person name="Burton J.P."/>
        </authorList>
    </citation>
    <scope>NUCLEOTIDE SEQUENCE</scope>
    <source>
        <strain evidence="8">OxK</strain>
    </source>
</reference>
<evidence type="ECO:0000256" key="7">
    <source>
        <dbReference type="SAM" id="Phobius"/>
    </source>
</evidence>
<gene>
    <name evidence="8" type="ORF">NB646_04835</name>
</gene>
<dbReference type="PANTHER" id="PTHR30509:SF9">
    <property type="entry name" value="MULTIDRUG RESISTANCE PROTEIN MDTO"/>
    <property type="match status" value="1"/>
</dbReference>
<dbReference type="EMBL" id="CP098251">
    <property type="protein sequence ID" value="WAV92044.1"/>
    <property type="molecule type" value="Genomic_DNA"/>
</dbReference>
<dbReference type="Pfam" id="PF04632">
    <property type="entry name" value="FUSC"/>
    <property type="match status" value="1"/>
</dbReference>
<dbReference type="RefSeq" id="WP_269316324.1">
    <property type="nucleotide sequence ID" value="NZ_CP098251.1"/>
</dbReference>
<keyword evidence="2" id="KW-0813">Transport</keyword>
<feature type="transmembrane region" description="Helical" evidence="7">
    <location>
        <begin position="505"/>
        <end position="527"/>
    </location>
</feature>
<dbReference type="GO" id="GO:0022857">
    <property type="term" value="F:transmembrane transporter activity"/>
    <property type="evidence" value="ECO:0007669"/>
    <property type="project" value="InterPro"/>
</dbReference>
<feature type="transmembrane region" description="Helical" evidence="7">
    <location>
        <begin position="147"/>
        <end position="167"/>
    </location>
</feature>
<feature type="transmembrane region" description="Helical" evidence="7">
    <location>
        <begin position="12"/>
        <end position="32"/>
    </location>
</feature>
<feature type="transmembrane region" description="Helical" evidence="7">
    <location>
        <begin position="81"/>
        <end position="101"/>
    </location>
</feature>
<comment type="subcellular location">
    <subcellularLocation>
        <location evidence="1">Cell membrane</location>
        <topology evidence="1">Multi-pass membrane protein</topology>
    </subcellularLocation>
</comment>
<dbReference type="GO" id="GO:0005886">
    <property type="term" value="C:plasma membrane"/>
    <property type="evidence" value="ECO:0007669"/>
    <property type="project" value="UniProtKB-SubCell"/>
</dbReference>
<feature type="transmembrane region" description="Helical" evidence="7">
    <location>
        <begin position="57"/>
        <end position="75"/>
    </location>
</feature>
<keyword evidence="5 7" id="KW-1133">Transmembrane helix</keyword>
<evidence type="ECO:0000313" key="8">
    <source>
        <dbReference type="EMBL" id="WAV92044.1"/>
    </source>
</evidence>
<evidence type="ECO:0000256" key="2">
    <source>
        <dbReference type="ARBA" id="ARBA00022448"/>
    </source>
</evidence>
<dbReference type="AlphaFoldDB" id="A0A9E9LG31"/>
<keyword evidence="6 7" id="KW-0472">Membrane</keyword>
<proteinExistence type="predicted"/>
<protein>
    <submittedName>
        <fullName evidence="8">FUSC family protein</fullName>
    </submittedName>
</protein>
<evidence type="ECO:0000256" key="3">
    <source>
        <dbReference type="ARBA" id="ARBA00022475"/>
    </source>
</evidence>
<keyword evidence="4 7" id="KW-0812">Transmembrane</keyword>
<dbReference type="PANTHER" id="PTHR30509">
    <property type="entry name" value="P-HYDROXYBENZOIC ACID EFFLUX PUMP SUBUNIT-RELATED"/>
    <property type="match status" value="1"/>
</dbReference>
<evidence type="ECO:0000256" key="4">
    <source>
        <dbReference type="ARBA" id="ARBA00022692"/>
    </source>
</evidence>
<keyword evidence="3" id="KW-1003">Cell membrane</keyword>
<evidence type="ECO:0000256" key="1">
    <source>
        <dbReference type="ARBA" id="ARBA00004651"/>
    </source>
</evidence>
<name>A0A9E9LG31_9BURK</name>
<feature type="transmembrane region" description="Helical" evidence="7">
    <location>
        <begin position="108"/>
        <end position="127"/>
    </location>
</feature>